<accession>A0ABZ2IJ97</accession>
<evidence type="ECO:0008006" key="4">
    <source>
        <dbReference type="Google" id="ProtNLM"/>
    </source>
</evidence>
<evidence type="ECO:0000313" key="2">
    <source>
        <dbReference type="EMBL" id="WWV65596.1"/>
    </source>
</evidence>
<keyword evidence="3" id="KW-1185">Reference proteome</keyword>
<dbReference type="Proteomes" id="UP001320603">
    <property type="component" value="Chromosome"/>
</dbReference>
<gene>
    <name evidence="2" type="ORF">NEE14_011395</name>
</gene>
<evidence type="ECO:0000256" key="1">
    <source>
        <dbReference type="SAM" id="SignalP"/>
    </source>
</evidence>
<evidence type="ECO:0000313" key="3">
    <source>
        <dbReference type="Proteomes" id="UP001320603"/>
    </source>
</evidence>
<proteinExistence type="predicted"/>
<dbReference type="RefSeq" id="WP_251966587.1">
    <property type="nucleotide sequence ID" value="NZ_CP146284.1"/>
</dbReference>
<sequence length="409" mass="46176">MKPKILLLLATLCCSFPIWGQKENFSYKFYGFVRADLFYNTRATMAPVDGNFYLYPLDKLPDTEGKDINAGPNGSFYTFTTRLGLDIKGPHVGTAMTSAKVETDFGGFSKNVALLRIRQAYVALDWERHQLLIGQTWHPLFGAVFPDILNLSTGAPFQPFNRSPQLRYQYQTKEITLTTSAIWQMQYTSSGPDGMSEDYMKNSCVPEFYVGADWQHDNEWIAGAGAHLISLSPRKQSEWEGNIYKVNERMTTTSYEAHIKYTGTNFTVAAKTLLASALDHTALLGGYGIHSVDPQNGKQEYTAFRQSTSWINFTYGQKWKPALFIGYTKNLGTGQSLADTETLYGMGLDIDQLLITNLNLSYNLPHWQFGFEGSVGTAWYGDVNARNGRVENTHQVTNFRILGLMMYYF</sequence>
<feature type="signal peptide" evidence="1">
    <location>
        <begin position="1"/>
        <end position="20"/>
    </location>
</feature>
<dbReference type="SUPFAM" id="SSF56935">
    <property type="entry name" value="Porins"/>
    <property type="match status" value="1"/>
</dbReference>
<dbReference type="EMBL" id="CP146284">
    <property type="protein sequence ID" value="WWV65596.1"/>
    <property type="molecule type" value="Genomic_DNA"/>
</dbReference>
<keyword evidence="1" id="KW-0732">Signal</keyword>
<protein>
    <recommendedName>
        <fullName evidence="4">Outer membrane protein</fullName>
    </recommendedName>
</protein>
<feature type="chain" id="PRO_5045781526" description="Outer membrane protein" evidence="1">
    <location>
        <begin position="21"/>
        <end position="409"/>
    </location>
</feature>
<reference evidence="2 3" key="1">
    <citation type="submission" date="2024-02" db="EMBL/GenBank/DDBJ databases">
        <title>Whole genome sequencing of Parabacteroides sp. AD58.</title>
        <authorList>
            <person name="Chaplin A.V."/>
            <person name="Pikina A.P."/>
            <person name="Sokolova S.R."/>
            <person name="Korostin D.O."/>
            <person name="Efimov B.A."/>
        </authorList>
    </citation>
    <scope>NUCLEOTIDE SEQUENCE [LARGE SCALE GENOMIC DNA]</scope>
    <source>
        <strain evidence="2 3">AD58</strain>
    </source>
</reference>
<name>A0ABZ2IJ97_9BACT</name>
<organism evidence="2 3">
    <name type="scientific">Parabacteroides absconsus</name>
    <dbReference type="NCBI Taxonomy" id="2951805"/>
    <lineage>
        <taxon>Bacteria</taxon>
        <taxon>Pseudomonadati</taxon>
        <taxon>Bacteroidota</taxon>
        <taxon>Bacteroidia</taxon>
        <taxon>Bacteroidales</taxon>
        <taxon>Tannerellaceae</taxon>
        <taxon>Parabacteroides</taxon>
    </lineage>
</organism>